<dbReference type="EMBL" id="ASSP01000006">
    <property type="protein sequence ID" value="EOS14727.1"/>
    <property type="molecule type" value="Genomic_DNA"/>
</dbReference>
<dbReference type="STRING" id="1235788.C802_00734"/>
<keyword evidence="2" id="KW-0732">Signal</keyword>
<dbReference type="InterPro" id="IPR032149">
    <property type="entry name" value="DUF4988"/>
</dbReference>
<keyword evidence="5" id="KW-1185">Reference proteome</keyword>
<proteinExistence type="predicted"/>
<protein>
    <recommendedName>
        <fullName evidence="3">DUF4988 domain-containing protein</fullName>
    </recommendedName>
</protein>
<evidence type="ECO:0000313" key="4">
    <source>
        <dbReference type="EMBL" id="EOS14727.1"/>
    </source>
</evidence>
<dbReference type="PATRIC" id="fig|1235788.3.peg.737"/>
<reference evidence="4 5" key="1">
    <citation type="submission" date="2013-04" db="EMBL/GenBank/DDBJ databases">
        <title>The Genome Sequence of Bacteroides massiliensis dnLKV3.</title>
        <authorList>
            <consortium name="The Broad Institute Genomics Platform"/>
            <consortium name="The Broad Institute Genome Sequencing Center for Infectious Disease"/>
            <person name="Earl A."/>
            <person name="Xavier R."/>
            <person name="Kuhn K."/>
            <person name="Stappenbeck T."/>
            <person name="Walker B."/>
            <person name="Young S."/>
            <person name="Zeng Q."/>
            <person name="Gargeya S."/>
            <person name="Fitzgerald M."/>
            <person name="Haas B."/>
            <person name="Abouelleil A."/>
            <person name="Allen A.W."/>
            <person name="Alvarado L."/>
            <person name="Arachchi H.M."/>
            <person name="Berlin A.M."/>
            <person name="Chapman S.B."/>
            <person name="Gainer-Dewar J."/>
            <person name="Goldberg J."/>
            <person name="Griggs A."/>
            <person name="Gujja S."/>
            <person name="Hansen M."/>
            <person name="Howarth C."/>
            <person name="Imamovic A."/>
            <person name="Ireland A."/>
            <person name="Larimer J."/>
            <person name="McCowan C."/>
            <person name="Murphy C."/>
            <person name="Pearson M."/>
            <person name="Poon T.W."/>
            <person name="Priest M."/>
            <person name="Roberts A."/>
            <person name="Saif S."/>
            <person name="Shea T."/>
            <person name="Sisk P."/>
            <person name="Sykes S."/>
            <person name="Wortman J."/>
            <person name="Nusbaum C."/>
            <person name="Birren B."/>
        </authorList>
    </citation>
    <scope>NUCLEOTIDE SEQUENCE [LARGE SCALE GENOMIC DNA]</scope>
    <source>
        <strain evidence="5">dnLKV3</strain>
    </source>
</reference>
<evidence type="ECO:0000256" key="1">
    <source>
        <dbReference type="SAM" id="Coils"/>
    </source>
</evidence>
<keyword evidence="1" id="KW-0175">Coiled coil</keyword>
<dbReference type="OrthoDB" id="1099207at2"/>
<evidence type="ECO:0000256" key="2">
    <source>
        <dbReference type="SAM" id="SignalP"/>
    </source>
</evidence>
<dbReference type="HOGENOM" id="CLU_335152_0_0_10"/>
<dbReference type="Proteomes" id="UP000014200">
    <property type="component" value="Unassembled WGS sequence"/>
</dbReference>
<dbReference type="Pfam" id="PF16378">
    <property type="entry name" value="DUF4988"/>
    <property type="match status" value="1"/>
</dbReference>
<dbReference type="PROSITE" id="PS51257">
    <property type="entry name" value="PROKAR_LIPOPROTEIN"/>
    <property type="match status" value="1"/>
</dbReference>
<sequence length="851" mass="92536">MNKKFLSAILFGALMVSSTGTFVSCKDYDDDINELNSRVDGIESQIKDLEAKINAAKWITSVTPATGGFTVAFSDGSSYTITNGKDGAAGEAGAAGTEWTISEDGFWVCNGEKTTVKAVGQDGAQGEAGKDAQPEVKKENGMWYLWNGTEFEEFAGSAAPATNIPYYYTDPNDANYTILVICDKDGKNEKEIRLPMNEGLAEILILNETRNMTISYYRYNGTAEWNGAKPLPAKGEYLITQPTKSFLIQVTPANYDLAALDLKLVNSKGEEAPVVLGEATPYVGELGVQSRAVSASGIFEVAVSPKDFNTETIKNWKENFNSRGLSLVANESVRSTYSTRLVLSDMASVTIPTLYWDNRWYDNNQGEEHVDGYAQDLNKGNEIVLAPQKRVTYNSGNYIQFESAEELIYDASVAMASASKADSIKFGVAIDGVKITAKNACTLFVDVNYVDAKGQVKKAQNVKVRFYEGYIAPEIEDFALAAVTHQTVADASKQIQLVDFSTYFAKYANDEASRILWNADASLVKGGQVEIDGTTYSNVQAVWEHENEYGDIVTTKVDDLVSAIVLCDKEGKNEGVNAKAANLKVKFVANYGGIDFEKGKVTVYATVKMKQADGSIAPVQTIAIPVTLKNPAAADIAATYAFNAADFKDNTLTVLDKTTVNVNAKLTKGQLIFDAENMKYDKNSITVGANGDVTLKDAKNMGKSYTIAGVQTMCLDRKYDVSFTVKFVNSKDYELAVPTALSVACAGANEIKVKYGDLVKNDGYTYNYKLTNFAGVLIAANSITDLKFYADKEYATPMTYLDITSDDNKNLTIKSTGDKIANDITITVYAQFTVNGETIKKSFNVTVTGAL</sequence>
<organism evidence="4 5">
    <name type="scientific">Phocaeicola sartorii</name>
    <dbReference type="NCBI Taxonomy" id="671267"/>
    <lineage>
        <taxon>Bacteria</taxon>
        <taxon>Pseudomonadati</taxon>
        <taxon>Bacteroidota</taxon>
        <taxon>Bacteroidia</taxon>
        <taxon>Bacteroidales</taxon>
        <taxon>Bacteroidaceae</taxon>
        <taxon>Phocaeicola</taxon>
    </lineage>
</organism>
<dbReference type="GeneID" id="82155858"/>
<name>R9IBC3_9BACT</name>
<dbReference type="RefSeq" id="WP_016275208.1">
    <property type="nucleotide sequence ID" value="NZ_JABVZU010000003.1"/>
</dbReference>
<evidence type="ECO:0000259" key="3">
    <source>
        <dbReference type="Pfam" id="PF16378"/>
    </source>
</evidence>
<accession>R9IBC3</accession>
<dbReference type="AlphaFoldDB" id="R9IBC3"/>
<comment type="caution">
    <text evidence="4">The sequence shown here is derived from an EMBL/GenBank/DDBJ whole genome shotgun (WGS) entry which is preliminary data.</text>
</comment>
<feature type="domain" description="DUF4988" evidence="3">
    <location>
        <begin position="30"/>
        <end position="145"/>
    </location>
</feature>
<evidence type="ECO:0000313" key="5">
    <source>
        <dbReference type="Proteomes" id="UP000014200"/>
    </source>
</evidence>
<gene>
    <name evidence="4" type="ORF">C802_00734</name>
</gene>
<feature type="coiled-coil region" evidence="1">
    <location>
        <begin position="25"/>
        <end position="59"/>
    </location>
</feature>
<feature type="signal peptide" evidence="2">
    <location>
        <begin position="1"/>
        <end position="23"/>
    </location>
</feature>
<feature type="chain" id="PRO_5004474405" description="DUF4988 domain-containing protein" evidence="2">
    <location>
        <begin position="24"/>
        <end position="851"/>
    </location>
</feature>